<dbReference type="GO" id="GO:0016491">
    <property type="term" value="F:oxidoreductase activity"/>
    <property type="evidence" value="ECO:0007669"/>
    <property type="project" value="UniProtKB-KW"/>
</dbReference>
<evidence type="ECO:0000313" key="4">
    <source>
        <dbReference type="Proteomes" id="UP001316803"/>
    </source>
</evidence>
<evidence type="ECO:0008006" key="5">
    <source>
        <dbReference type="Google" id="ProtNLM"/>
    </source>
</evidence>
<keyword evidence="4" id="KW-1185">Reference proteome</keyword>
<gene>
    <name evidence="3" type="ORF">OHC33_008885</name>
</gene>
<keyword evidence="2" id="KW-0560">Oxidoreductase</keyword>
<comment type="similarity">
    <text evidence="1">Belongs to the short-chain dehydrogenases/reductases (SDR) family.</text>
</comment>
<dbReference type="EMBL" id="JAKLMC020000029">
    <property type="protein sequence ID" value="KAK5950170.1"/>
    <property type="molecule type" value="Genomic_DNA"/>
</dbReference>
<comment type="caution">
    <text evidence="3">The sequence shown here is derived from an EMBL/GenBank/DDBJ whole genome shotgun (WGS) entry which is preliminary data.</text>
</comment>
<evidence type="ECO:0000256" key="2">
    <source>
        <dbReference type="ARBA" id="ARBA00023002"/>
    </source>
</evidence>
<name>A0AAN8EBL0_9EURO</name>
<proteinExistence type="inferred from homology"/>
<dbReference type="PANTHER" id="PTHR43669">
    <property type="entry name" value="5-KETO-D-GLUCONATE 5-REDUCTASE"/>
    <property type="match status" value="1"/>
</dbReference>
<dbReference type="Proteomes" id="UP001316803">
    <property type="component" value="Unassembled WGS sequence"/>
</dbReference>
<dbReference type="SUPFAM" id="SSF51735">
    <property type="entry name" value="NAD(P)-binding Rossmann-fold domains"/>
    <property type="match status" value="1"/>
</dbReference>
<reference evidence="3 4" key="1">
    <citation type="submission" date="2022-12" db="EMBL/GenBank/DDBJ databases">
        <title>Genomic features and morphological characterization of a novel Knufia sp. strain isolated from spacecraft assembly facility.</title>
        <authorList>
            <person name="Teixeira M."/>
            <person name="Chander A.M."/>
            <person name="Stajich J.E."/>
            <person name="Venkateswaran K."/>
        </authorList>
    </citation>
    <scope>NUCLEOTIDE SEQUENCE [LARGE SCALE GENOMIC DNA]</scope>
    <source>
        <strain evidence="3 4">FJI-L2-BK-P2</strain>
    </source>
</reference>
<protein>
    <recommendedName>
        <fullName evidence="5">Short-chain dehydrogenase</fullName>
    </recommendedName>
</protein>
<accession>A0AAN8EBL0</accession>
<organism evidence="3 4">
    <name type="scientific">Knufia fluminis</name>
    <dbReference type="NCBI Taxonomy" id="191047"/>
    <lineage>
        <taxon>Eukaryota</taxon>
        <taxon>Fungi</taxon>
        <taxon>Dikarya</taxon>
        <taxon>Ascomycota</taxon>
        <taxon>Pezizomycotina</taxon>
        <taxon>Eurotiomycetes</taxon>
        <taxon>Chaetothyriomycetidae</taxon>
        <taxon>Chaetothyriales</taxon>
        <taxon>Trichomeriaceae</taxon>
        <taxon>Knufia</taxon>
    </lineage>
</organism>
<dbReference type="PANTHER" id="PTHR43669:SF4">
    <property type="entry name" value="SHORT-CHAIN DEHYDROGENASE"/>
    <property type="match status" value="1"/>
</dbReference>
<evidence type="ECO:0000313" key="3">
    <source>
        <dbReference type="EMBL" id="KAK5950170.1"/>
    </source>
</evidence>
<dbReference type="AlphaFoldDB" id="A0AAN8EBL0"/>
<dbReference type="Gene3D" id="3.40.50.720">
    <property type="entry name" value="NAD(P)-binding Rossmann-like Domain"/>
    <property type="match status" value="1"/>
</dbReference>
<sequence length="275" mass="30405">MSAQPVLLFLGAGPKLGTQIPPIFAEAGYKIVLVARSLQDGFQDNGYYHVKADFSDPTSIPEVFDKVKQNVGIPTVVVYNAVQYKLDDPADPFASLAPESVSQFHTAVAVNGTTPLIAVQHAISAFRSLPPTTTGKALIFTGNILNHSQFKNRLCFGIAKTACAYGIRFASVAYAKERFRQAIYPYHLHFLDVHGKRQNGLQFYYADERTTSGMPVMRDIDGTAAGQEYLKLAETSEQLPWLYTYTQDSGYADFGEIDYLKTVYSDEPEHLKGGR</sequence>
<evidence type="ECO:0000256" key="1">
    <source>
        <dbReference type="ARBA" id="ARBA00006484"/>
    </source>
</evidence>
<dbReference type="InterPro" id="IPR036291">
    <property type="entry name" value="NAD(P)-bd_dom_sf"/>
</dbReference>